<name>A0A7W5A2A0_9ACTN</name>
<evidence type="ECO:0000256" key="1">
    <source>
        <dbReference type="SAM" id="MobiDB-lite"/>
    </source>
</evidence>
<protein>
    <submittedName>
        <fullName evidence="3">Uncharacterized protein</fullName>
    </submittedName>
</protein>
<keyword evidence="2" id="KW-0812">Transmembrane</keyword>
<feature type="region of interest" description="Disordered" evidence="1">
    <location>
        <begin position="123"/>
        <end position="145"/>
    </location>
</feature>
<dbReference type="Proteomes" id="UP000577707">
    <property type="component" value="Unassembled WGS sequence"/>
</dbReference>
<organism evidence="3 4">
    <name type="scientific">Nocardioides albus</name>
    <dbReference type="NCBI Taxonomy" id="1841"/>
    <lineage>
        <taxon>Bacteria</taxon>
        <taxon>Bacillati</taxon>
        <taxon>Actinomycetota</taxon>
        <taxon>Actinomycetes</taxon>
        <taxon>Propionibacteriales</taxon>
        <taxon>Nocardioidaceae</taxon>
        <taxon>Nocardioides</taxon>
    </lineage>
</organism>
<keyword evidence="2" id="KW-0472">Membrane</keyword>
<dbReference type="AlphaFoldDB" id="A0A7W5A2A0"/>
<reference evidence="3 4" key="1">
    <citation type="submission" date="2020-08" db="EMBL/GenBank/DDBJ databases">
        <title>Genomic Encyclopedia of Type Strains, Phase III (KMG-III): the genomes of soil and plant-associated and newly described type strains.</title>
        <authorList>
            <person name="Whitman W."/>
        </authorList>
    </citation>
    <scope>NUCLEOTIDE SEQUENCE [LARGE SCALE GENOMIC DNA]</scope>
    <source>
        <strain evidence="3 4">CECT 3302</strain>
    </source>
</reference>
<evidence type="ECO:0000313" key="4">
    <source>
        <dbReference type="Proteomes" id="UP000577707"/>
    </source>
</evidence>
<keyword evidence="2" id="KW-1133">Transmembrane helix</keyword>
<keyword evidence="4" id="KW-1185">Reference proteome</keyword>
<proteinExistence type="predicted"/>
<gene>
    <name evidence="3" type="ORF">FHS12_001107</name>
</gene>
<comment type="caution">
    <text evidence="3">The sequence shown here is derived from an EMBL/GenBank/DDBJ whole genome shotgun (WGS) entry which is preliminary data.</text>
</comment>
<feature type="transmembrane region" description="Helical" evidence="2">
    <location>
        <begin position="205"/>
        <end position="234"/>
    </location>
</feature>
<dbReference type="EMBL" id="JACHXG010000002">
    <property type="protein sequence ID" value="MBB3088174.1"/>
    <property type="molecule type" value="Genomic_DNA"/>
</dbReference>
<feature type="compositionally biased region" description="Low complexity" evidence="1">
    <location>
        <begin position="132"/>
        <end position="145"/>
    </location>
</feature>
<evidence type="ECO:0000313" key="3">
    <source>
        <dbReference type="EMBL" id="MBB3088174.1"/>
    </source>
</evidence>
<evidence type="ECO:0000256" key="2">
    <source>
        <dbReference type="SAM" id="Phobius"/>
    </source>
</evidence>
<dbReference type="RefSeq" id="WP_183543017.1">
    <property type="nucleotide sequence ID" value="NZ_BMQT01000004.1"/>
</dbReference>
<sequence length="361" mass="38701">MDSSPKGREIKTVEGDPSAIISRGNWIETLGGMMDDCAQELQLIAMHDLASGAMDGKAVEKLQDKIGDSWETLREAAQLYQPVGPVIATYGEELQQWQPLIRSQVDTCEDLWAKYDGLPGAPTHILPGTEPEAGSPEAEQEQEAAQAKVQAREDWENAAETWDSYYDSWEDAYDVAVNGIGNEMAGTIEDGFWEVLDDIISVLEYIALGLFIIALFVAGPFAAIAFVISAAILLARAAQFCAGECTWQELALAALDVIPFGKFGKMASSIGELGTQASKWNKFTKGLSVAGGFDDMAVARKPFSDIMTGLHTGLDVRDIERVSSGNMWAAAGEMQGAVIKQVGALYGHVNTAVGGVQAVTA</sequence>
<accession>A0A7W5A2A0</accession>